<evidence type="ECO:0008006" key="3">
    <source>
        <dbReference type="Google" id="ProtNLM"/>
    </source>
</evidence>
<accession>A0A1G6GHJ3</accession>
<gene>
    <name evidence="1" type="ORF">SAMN05421734_101100</name>
</gene>
<dbReference type="Proteomes" id="UP000242949">
    <property type="component" value="Unassembled WGS sequence"/>
</dbReference>
<protein>
    <recommendedName>
        <fullName evidence="3">N-acetyltransferase domain-containing protein</fullName>
    </recommendedName>
</protein>
<dbReference type="RefSeq" id="WP_090791712.1">
    <property type="nucleotide sequence ID" value="NZ_FMYI01000001.1"/>
</dbReference>
<evidence type="ECO:0000313" key="1">
    <source>
        <dbReference type="EMBL" id="SDB81492.1"/>
    </source>
</evidence>
<reference evidence="2" key="1">
    <citation type="submission" date="2016-09" db="EMBL/GenBank/DDBJ databases">
        <authorList>
            <person name="Varghese N."/>
            <person name="Submissions S."/>
        </authorList>
    </citation>
    <scope>NUCLEOTIDE SEQUENCE [LARGE SCALE GENOMIC DNA]</scope>
    <source>
        <strain evidence="2">S5</strain>
    </source>
</reference>
<dbReference type="EMBL" id="FMYI01000001">
    <property type="protein sequence ID" value="SDB81492.1"/>
    <property type="molecule type" value="Genomic_DNA"/>
</dbReference>
<dbReference type="AlphaFoldDB" id="A0A1G6GHJ3"/>
<proteinExistence type="predicted"/>
<name>A0A1G6GHJ3_9BACI</name>
<sequence length="106" mass="12342">MRIEEVHTDSTGKIDYQLLEQKDVVGYFSFQFESSDTAKLCHLSMVQQRNPTDLLDILDHILLFAKTLKIRLVIVETDHQHLIPILQWVGFQADKNRSHTWGYLCG</sequence>
<evidence type="ECO:0000313" key="2">
    <source>
        <dbReference type="Proteomes" id="UP000242949"/>
    </source>
</evidence>
<dbReference type="STRING" id="1612202.SAMN05421734_101100"/>
<organism evidence="1 2">
    <name type="scientific">Pelagirhabdus alkalitolerans</name>
    <dbReference type="NCBI Taxonomy" id="1612202"/>
    <lineage>
        <taxon>Bacteria</taxon>
        <taxon>Bacillati</taxon>
        <taxon>Bacillota</taxon>
        <taxon>Bacilli</taxon>
        <taxon>Bacillales</taxon>
        <taxon>Bacillaceae</taxon>
        <taxon>Pelagirhabdus</taxon>
    </lineage>
</organism>
<keyword evidence="2" id="KW-1185">Reference proteome</keyword>